<keyword evidence="2" id="KW-0378">Hydrolase</keyword>
<protein>
    <submittedName>
        <fullName evidence="2">Arylesterase</fullName>
        <ecNumber evidence="2">3.1.1.2</ecNumber>
    </submittedName>
</protein>
<comment type="caution">
    <text evidence="2">The sequence shown here is derived from an EMBL/GenBank/DDBJ whole genome shotgun (WGS) entry which is preliminary data.</text>
</comment>
<evidence type="ECO:0000313" key="3">
    <source>
        <dbReference type="Proteomes" id="UP000036313"/>
    </source>
</evidence>
<reference evidence="2 3" key="1">
    <citation type="journal article" date="2015" name="Genome Biol. Evol.">
        <title>Characterization of Three Mycobacterium spp. with Potential Use in Bioremediation by Genome Sequencing and Comparative Genomics.</title>
        <authorList>
            <person name="Das S."/>
            <person name="Pettersson B.M."/>
            <person name="Behra P.R."/>
            <person name="Ramesh M."/>
            <person name="Dasgupta S."/>
            <person name="Bhattacharya A."/>
            <person name="Kirsebom L.A."/>
        </authorList>
    </citation>
    <scope>NUCLEOTIDE SEQUENCE [LARGE SCALE GENOMIC DNA]</scope>
    <source>
        <strain evidence="2 3">DSM 44075</strain>
    </source>
</reference>
<dbReference type="Proteomes" id="UP000036313">
    <property type="component" value="Unassembled WGS sequence"/>
</dbReference>
<proteinExistence type="predicted"/>
<dbReference type="InterPro" id="IPR000073">
    <property type="entry name" value="AB_hydrolase_1"/>
</dbReference>
<dbReference type="InterPro" id="IPR050471">
    <property type="entry name" value="AB_hydrolase"/>
</dbReference>
<gene>
    <name evidence="2" type="ORF">MOBUDSM44075_02390</name>
</gene>
<dbReference type="PANTHER" id="PTHR43433">
    <property type="entry name" value="HYDROLASE, ALPHA/BETA FOLD FAMILY PROTEIN"/>
    <property type="match status" value="1"/>
</dbReference>
<feature type="domain" description="AB hydrolase-1" evidence="1">
    <location>
        <begin position="24"/>
        <end position="254"/>
    </location>
</feature>
<dbReference type="InterPro" id="IPR029058">
    <property type="entry name" value="AB_hydrolase_fold"/>
</dbReference>
<dbReference type="EMBL" id="JYNU01000013">
    <property type="protein sequence ID" value="KMO76398.1"/>
    <property type="molecule type" value="Genomic_DNA"/>
</dbReference>
<name>A0A0J6W3R2_9MYCO</name>
<evidence type="ECO:0000313" key="2">
    <source>
        <dbReference type="EMBL" id="KMO76398.1"/>
    </source>
</evidence>
<evidence type="ECO:0000259" key="1">
    <source>
        <dbReference type="Pfam" id="PF00561"/>
    </source>
</evidence>
<sequence>MSPPYVDIGDGHQVFVRDWGTGQPVVLLAGWAMDSRGWAEVMTRLTRSDVRAITVDRRGHGRSTDPGRYDYDVLVDDLATVLDALAVEGAVLVGHSGAAGEIIGYLARYGSNRVKAVVLVAATGPRPASDPASGEPVSPDVVDATISTLIGDLPGWIDETLPSFAPEAPPTVHRWLASMALDTSRQALVDFQHAIMTTDLTAHAATIDVPVTLLHGDHDVSAPLNETARRYLDLVPGSSLRVYAGAAHGLVLTHAERLAADIVKVARS</sequence>
<accession>A0A0J6W3R2</accession>
<dbReference type="SUPFAM" id="SSF53474">
    <property type="entry name" value="alpha/beta-Hydrolases"/>
    <property type="match status" value="1"/>
</dbReference>
<dbReference type="RefSeq" id="WP_048423231.1">
    <property type="nucleotide sequence ID" value="NZ_JYNU01000013.1"/>
</dbReference>
<dbReference type="Gene3D" id="3.40.50.1820">
    <property type="entry name" value="alpha/beta hydrolase"/>
    <property type="match status" value="1"/>
</dbReference>
<organism evidence="2 3">
    <name type="scientific">Mycolicibacterium obuense</name>
    <dbReference type="NCBI Taxonomy" id="1807"/>
    <lineage>
        <taxon>Bacteria</taxon>
        <taxon>Bacillati</taxon>
        <taxon>Actinomycetota</taxon>
        <taxon>Actinomycetes</taxon>
        <taxon>Mycobacteriales</taxon>
        <taxon>Mycobacteriaceae</taxon>
        <taxon>Mycolicibacterium</taxon>
    </lineage>
</organism>
<dbReference type="EC" id="3.1.1.2" evidence="2"/>
<dbReference type="PANTHER" id="PTHR43433:SF5">
    <property type="entry name" value="AB HYDROLASE-1 DOMAIN-CONTAINING PROTEIN"/>
    <property type="match status" value="1"/>
</dbReference>
<dbReference type="Pfam" id="PF00561">
    <property type="entry name" value="Abhydrolase_1"/>
    <property type="match status" value="1"/>
</dbReference>
<dbReference type="PATRIC" id="fig|1807.14.peg.2411"/>
<dbReference type="AlphaFoldDB" id="A0A0J6W3R2"/>
<dbReference type="GO" id="GO:0004064">
    <property type="term" value="F:arylesterase activity"/>
    <property type="evidence" value="ECO:0007669"/>
    <property type="project" value="UniProtKB-EC"/>
</dbReference>